<accession>A0A7D6BQI6</accession>
<dbReference type="Pfam" id="PF06745">
    <property type="entry name" value="ATPase"/>
    <property type="match status" value="2"/>
</dbReference>
<feature type="domain" description="KaiC" evidence="3">
    <location>
        <begin position="2"/>
        <end position="251"/>
    </location>
</feature>
<evidence type="ECO:0000313" key="4">
    <source>
        <dbReference type="EMBL" id="QLJ52883.1"/>
    </source>
</evidence>
<dbReference type="Proteomes" id="UP000510821">
    <property type="component" value="Chromosome"/>
</dbReference>
<dbReference type="KEGG" id="flt:Sv326_0708"/>
<reference evidence="5" key="1">
    <citation type="submission" date="2020-07" db="EMBL/GenBank/DDBJ databases">
        <title>Metabolic diversity and evolutionary history of the archaeal phylum ###Micrarchaeota### uncovered from a freshwater lake metagenome.</title>
        <authorList>
            <person name="Kadnikov V.V."/>
            <person name="Savvichev A.S."/>
            <person name="Mardanov A.V."/>
            <person name="Beletsky A.V."/>
            <person name="Chupakov A.V."/>
            <person name="Kokryatskaya N.M."/>
            <person name="Pimenov N.V."/>
            <person name="Ravin N.V."/>
        </authorList>
    </citation>
    <scope>NUCLEOTIDE SEQUENCE [LARGE SCALE GENOMIC DNA]</scope>
</reference>
<dbReference type="InterPro" id="IPR027417">
    <property type="entry name" value="P-loop_NTPase"/>
</dbReference>
<name>A0A7D6BQI6_FERL1</name>
<dbReference type="InterPro" id="IPR010624">
    <property type="entry name" value="KaiC_dom"/>
</dbReference>
<dbReference type="EMBL" id="CP058998">
    <property type="protein sequence ID" value="QLJ52883.1"/>
    <property type="molecule type" value="Genomic_DNA"/>
</dbReference>
<dbReference type="GO" id="GO:0005524">
    <property type="term" value="F:ATP binding"/>
    <property type="evidence" value="ECO:0007669"/>
    <property type="project" value="UniProtKB-KW"/>
</dbReference>
<proteinExistence type="predicted"/>
<evidence type="ECO:0000259" key="3">
    <source>
        <dbReference type="PROSITE" id="PS51146"/>
    </source>
</evidence>
<keyword evidence="2" id="KW-0067">ATP-binding</keyword>
<evidence type="ECO:0000256" key="1">
    <source>
        <dbReference type="ARBA" id="ARBA00022741"/>
    </source>
</evidence>
<dbReference type="SUPFAM" id="SSF52540">
    <property type="entry name" value="P-loop containing nucleoside triphosphate hydrolases"/>
    <property type="match status" value="1"/>
</dbReference>
<evidence type="ECO:0000256" key="2">
    <source>
        <dbReference type="ARBA" id="ARBA00022840"/>
    </source>
</evidence>
<dbReference type="Gene3D" id="3.40.50.300">
    <property type="entry name" value="P-loop containing nucleotide triphosphate hydrolases"/>
    <property type="match status" value="1"/>
</dbReference>
<dbReference type="PANTHER" id="PTHR43637">
    <property type="entry name" value="UPF0273 PROTEIN TM_0370"/>
    <property type="match status" value="1"/>
</dbReference>
<dbReference type="PRINTS" id="PR01874">
    <property type="entry name" value="DNAREPAIRADA"/>
</dbReference>
<protein>
    <submittedName>
        <fullName evidence="4">Circadian clock protein KaiC</fullName>
    </submittedName>
</protein>
<keyword evidence="1" id="KW-0547">Nucleotide-binding</keyword>
<dbReference type="InterPro" id="IPR014774">
    <property type="entry name" value="KaiC-like_dom"/>
</dbReference>
<dbReference type="PANTHER" id="PTHR43637:SF1">
    <property type="entry name" value="UPF0273 PROTEIN TM_0370"/>
    <property type="match status" value="1"/>
</dbReference>
<evidence type="ECO:0000313" key="5">
    <source>
        <dbReference type="Proteomes" id="UP000510821"/>
    </source>
</evidence>
<organism evidence="4 5">
    <name type="scientific">Fermentimicrarchaeum limneticum</name>
    <dbReference type="NCBI Taxonomy" id="2795018"/>
    <lineage>
        <taxon>Archaea</taxon>
        <taxon>Candidatus Micrarchaeota</taxon>
        <taxon>Candidatus Fermentimicrarchaeales</taxon>
        <taxon>Candidatus Fermentimicrarchaeaceae</taxon>
        <taxon>Candidatus Fermentimicrarchaeum</taxon>
    </lineage>
</organism>
<dbReference type="PROSITE" id="PS51146">
    <property type="entry name" value="KAIC"/>
    <property type="match status" value="1"/>
</dbReference>
<gene>
    <name evidence="4" type="ORF">Sv326_0708</name>
</gene>
<dbReference type="AlphaFoldDB" id="A0A7D6BQI6"/>
<sequence>MERTKTGVKGLDELLKGGIPKNAVVLVSGAAGSGKTIFGLQFLVNGITEFGEKGMFVTFEESHEDVTSQAAQFGWDLEKLEADGKLRIMTFTPSKHHLSHINSEIENAINSFKPSRLVYDSISTIGVYAEVIADVETLMSLGLKKEDIAIELPPETITRRAVMDIMGKLKSSQLTSLVVSELPKKSDYLSRDTVSEFIADGIILLHCLEKKEKKIRAIEVLKMRRTNHSMDLVPIILGEKGIEVLVGEKVY</sequence>